<evidence type="ECO:0000259" key="1">
    <source>
        <dbReference type="Pfam" id="PF08486"/>
    </source>
</evidence>
<name>A0AA37IZT0_9FIRM</name>
<dbReference type="NCBIfam" id="TIGR02669">
    <property type="entry name" value="SpoIID_LytB"/>
    <property type="match status" value="1"/>
</dbReference>
<sequence length="341" mass="36072">MKKTIFLFCAALLVLGCCLPLAGYYITRAVLGPAAPQPADSGAVSAPEPGGLGGLFSDQAEAAPAEEVLLRDAASGLDFTLTLREYLIGAVSSEMPVSWPDEALKAQAVACHSYILYCRDHRESESDPWLSVDPARRQGCMTDAVLRSYWGTAYEQNYARMSALIDQVLEQVLYYDGAPAGASYFAISNGRTESSENVWGTALPYLSPVDSSTDRQADNYEVTVTFSADQIKTALANNLGIAVGESAPESWFGAASYTDSGYVASQTVCGQAVSGTALRSALGLRSACFSIVRQGDGFSITTLGYGHGVGLSQWGAKALAEQGAGYEEILAHYFPGTTLSP</sequence>
<dbReference type="GO" id="GO:0030435">
    <property type="term" value="P:sporulation resulting in formation of a cellular spore"/>
    <property type="evidence" value="ECO:0007669"/>
    <property type="project" value="InterPro"/>
</dbReference>
<dbReference type="RefSeq" id="WP_238317461.1">
    <property type="nucleotide sequence ID" value="NZ_BQKV01000074.1"/>
</dbReference>
<evidence type="ECO:0000313" key="3">
    <source>
        <dbReference type="Proteomes" id="UP001055185"/>
    </source>
</evidence>
<organism evidence="2 3">
    <name type="scientific">Faecalibacterium gallinarum</name>
    <dbReference type="NCBI Taxonomy" id="2903556"/>
    <lineage>
        <taxon>Bacteria</taxon>
        <taxon>Bacillati</taxon>
        <taxon>Bacillota</taxon>
        <taxon>Clostridia</taxon>
        <taxon>Eubacteriales</taxon>
        <taxon>Oscillospiraceae</taxon>
        <taxon>Faecalibacterium</taxon>
    </lineage>
</organism>
<keyword evidence="3" id="KW-1185">Reference proteome</keyword>
<proteinExistence type="predicted"/>
<dbReference type="Pfam" id="PF08486">
    <property type="entry name" value="SpoIID"/>
    <property type="match status" value="1"/>
</dbReference>
<dbReference type="Proteomes" id="UP001055185">
    <property type="component" value="Unassembled WGS sequence"/>
</dbReference>
<protein>
    <submittedName>
        <fullName evidence="2">Stage II sporulation protein D</fullName>
    </submittedName>
</protein>
<feature type="domain" description="Sporulation stage II protein D amidase enhancer LytB N-terminal" evidence="1">
    <location>
        <begin position="81"/>
        <end position="175"/>
    </location>
</feature>
<dbReference type="AlphaFoldDB" id="A0AA37IZT0"/>
<dbReference type="EMBL" id="BQKV01000074">
    <property type="protein sequence ID" value="GJN65208.1"/>
    <property type="molecule type" value="Genomic_DNA"/>
</dbReference>
<dbReference type="InterPro" id="IPR013693">
    <property type="entry name" value="SpoIID/LytB_N"/>
</dbReference>
<dbReference type="InterPro" id="IPR013486">
    <property type="entry name" value="SpoIID/LytB"/>
</dbReference>
<comment type="caution">
    <text evidence="2">The sequence shown here is derived from an EMBL/GenBank/DDBJ whole genome shotgun (WGS) entry which is preliminary data.</text>
</comment>
<evidence type="ECO:0000313" key="2">
    <source>
        <dbReference type="EMBL" id="GJN65208.1"/>
    </source>
</evidence>
<gene>
    <name evidence="2" type="primary">spoIID</name>
    <name evidence="2" type="ORF">JCM17207_18330</name>
</gene>
<reference evidence="2" key="1">
    <citation type="journal article" date="2022" name="Int. J. Syst. Evol. Microbiol.">
        <title>Genome-based, phenotypic and chemotaxonomic classification of Faecalibacterium strains: proposal of three novel species Faecalibacterium duncaniae sp. nov., Faecalibacterium hattorii sp. nov. and Faecalibacterium gallinarum sp. nov. .</title>
        <authorList>
            <person name="Sakamoto M."/>
            <person name="Sakurai N."/>
            <person name="Tanno H."/>
            <person name="Iino T."/>
            <person name="Ohkuma M."/>
            <person name="Endo A."/>
        </authorList>
    </citation>
    <scope>NUCLEOTIDE SEQUENCE</scope>
    <source>
        <strain evidence="2">JCM 17207</strain>
    </source>
</reference>
<accession>A0AA37IZT0</accession>
<dbReference type="PROSITE" id="PS51257">
    <property type="entry name" value="PROKAR_LIPOPROTEIN"/>
    <property type="match status" value="1"/>
</dbReference>